<protein>
    <submittedName>
        <fullName evidence="1">Uncharacterized protein</fullName>
    </submittedName>
</protein>
<gene>
    <name evidence="1" type="ORF">OCBIM_22016147mg</name>
</gene>
<name>A0A0L8HET7_OCTBM</name>
<dbReference type="EMBL" id="KQ418322">
    <property type="protein sequence ID" value="KOF87781.1"/>
    <property type="molecule type" value="Genomic_DNA"/>
</dbReference>
<sequence length="54" mass="5956">MQSVCAVALCNRQLTVVNMTATVKEENYTSSPFAARSIGRKTESRQTKTLAFCL</sequence>
<dbReference type="AlphaFoldDB" id="A0A0L8HET7"/>
<reference evidence="1" key="1">
    <citation type="submission" date="2015-07" db="EMBL/GenBank/DDBJ databases">
        <title>MeaNS - Measles Nucleotide Surveillance Program.</title>
        <authorList>
            <person name="Tran T."/>
            <person name="Druce J."/>
        </authorList>
    </citation>
    <scope>NUCLEOTIDE SEQUENCE</scope>
    <source>
        <strain evidence="1">UCB-OBI-ISO-001</strain>
        <tissue evidence="1">Gonad</tissue>
    </source>
</reference>
<evidence type="ECO:0000313" key="1">
    <source>
        <dbReference type="EMBL" id="KOF87781.1"/>
    </source>
</evidence>
<organism evidence="1">
    <name type="scientific">Octopus bimaculoides</name>
    <name type="common">California two-spotted octopus</name>
    <dbReference type="NCBI Taxonomy" id="37653"/>
    <lineage>
        <taxon>Eukaryota</taxon>
        <taxon>Metazoa</taxon>
        <taxon>Spiralia</taxon>
        <taxon>Lophotrochozoa</taxon>
        <taxon>Mollusca</taxon>
        <taxon>Cephalopoda</taxon>
        <taxon>Coleoidea</taxon>
        <taxon>Octopodiformes</taxon>
        <taxon>Octopoda</taxon>
        <taxon>Incirrata</taxon>
        <taxon>Octopodidae</taxon>
        <taxon>Octopus</taxon>
    </lineage>
</organism>
<proteinExistence type="predicted"/>
<accession>A0A0L8HET7</accession>